<dbReference type="PROSITE" id="PS00211">
    <property type="entry name" value="ABC_TRANSPORTER_1"/>
    <property type="match status" value="1"/>
</dbReference>
<sequence>MKALLEVENLHTKIGQFSILQGVSLSVCEHTIHVLLGRNGAGKTTTLRTMMGYLRPVPGIIRFEDQELTGIATFRIARYGIGYMPEDHNLFANLTVEENLLLSLPKQDTHVRSQIAKMLDLFPDLRVAWRRPAGTLSGGQRQMLALASVLVSKPRLLLVDEPSKGLSPRFVERIGDALEQLRSETTIVLVEQNFYLAKRIGDYVTVLDEGHTVYSGEMQSFAASDELQKRYLGLQTDKKGGAK</sequence>
<dbReference type="GO" id="GO:0015807">
    <property type="term" value="P:L-amino acid transport"/>
    <property type="evidence" value="ECO:0007669"/>
    <property type="project" value="TreeGrafter"/>
</dbReference>
<dbReference type="SMART" id="SM00382">
    <property type="entry name" value="AAA"/>
    <property type="match status" value="1"/>
</dbReference>
<name>A0A2U3D8E9_SULT2</name>
<dbReference type="CDD" id="cd03224">
    <property type="entry name" value="ABC_TM1139_LivF_branched"/>
    <property type="match status" value="1"/>
</dbReference>
<evidence type="ECO:0000256" key="5">
    <source>
        <dbReference type="ARBA" id="ARBA00022970"/>
    </source>
</evidence>
<dbReference type="InterPro" id="IPR027417">
    <property type="entry name" value="P-loop_NTPase"/>
</dbReference>
<comment type="caution">
    <text evidence="7">The sequence shown here is derived from an EMBL/GenBank/DDBJ whole genome shotgun (WGS) entry which is preliminary data.</text>
</comment>
<gene>
    <name evidence="7" type="ORF">BM613_08025</name>
</gene>
<keyword evidence="8" id="KW-1185">Reference proteome</keyword>
<evidence type="ECO:0000313" key="7">
    <source>
        <dbReference type="EMBL" id="PWI57558.1"/>
    </source>
</evidence>
<dbReference type="GO" id="GO:0016887">
    <property type="term" value="F:ATP hydrolysis activity"/>
    <property type="evidence" value="ECO:0007669"/>
    <property type="project" value="InterPro"/>
</dbReference>
<feature type="domain" description="ABC transporter" evidence="6">
    <location>
        <begin position="5"/>
        <end position="234"/>
    </location>
</feature>
<dbReference type="GO" id="GO:0005524">
    <property type="term" value="F:ATP binding"/>
    <property type="evidence" value="ECO:0007669"/>
    <property type="project" value="UniProtKB-KW"/>
</dbReference>
<organism evidence="7 8">
    <name type="scientific">Sulfoacidibacillus thermotolerans</name>
    <name type="common">Acidibacillus sulfuroxidans</name>
    <dbReference type="NCBI Taxonomy" id="1765684"/>
    <lineage>
        <taxon>Bacteria</taxon>
        <taxon>Bacillati</taxon>
        <taxon>Bacillota</taxon>
        <taxon>Bacilli</taxon>
        <taxon>Bacillales</taxon>
        <taxon>Alicyclobacillaceae</taxon>
        <taxon>Sulfoacidibacillus</taxon>
    </lineage>
</organism>
<evidence type="ECO:0000256" key="1">
    <source>
        <dbReference type="ARBA" id="ARBA00005417"/>
    </source>
</evidence>
<comment type="similarity">
    <text evidence="1">Belongs to the ABC transporter superfamily.</text>
</comment>
<keyword evidence="2" id="KW-0813">Transport</keyword>
<reference evidence="7 8" key="1">
    <citation type="submission" date="2016-11" db="EMBL/GenBank/DDBJ databases">
        <title>Comparative genomics of Acidibacillus ferroxidans species.</title>
        <authorList>
            <person name="Oliveira G."/>
            <person name="Nunes G."/>
            <person name="Oliveira R."/>
            <person name="Araujo F."/>
            <person name="Salim A."/>
            <person name="Scholte L."/>
            <person name="Morais D."/>
            <person name="Nancucheo I."/>
            <person name="Johnson D.B."/>
            <person name="Grail B."/>
            <person name="Bittencourt J."/>
            <person name="Valadares R."/>
        </authorList>
    </citation>
    <scope>NUCLEOTIDE SEQUENCE [LARGE SCALE GENOMIC DNA]</scope>
    <source>
        <strain evidence="7 8">Y002</strain>
    </source>
</reference>
<keyword evidence="5" id="KW-0029">Amino-acid transport</keyword>
<dbReference type="InterPro" id="IPR052156">
    <property type="entry name" value="BCAA_Transport_ATP-bd_LivF"/>
</dbReference>
<dbReference type="RefSeq" id="WP_109430665.1">
    <property type="nucleotide sequence ID" value="NZ_MPDK01000011.1"/>
</dbReference>
<dbReference type="PANTHER" id="PTHR43820">
    <property type="entry name" value="HIGH-AFFINITY BRANCHED-CHAIN AMINO ACID TRANSPORT ATP-BINDING PROTEIN LIVF"/>
    <property type="match status" value="1"/>
</dbReference>
<keyword evidence="4" id="KW-0067">ATP-binding</keyword>
<dbReference type="SUPFAM" id="SSF52540">
    <property type="entry name" value="P-loop containing nucleoside triphosphate hydrolases"/>
    <property type="match status" value="1"/>
</dbReference>
<dbReference type="PANTHER" id="PTHR43820:SF2">
    <property type="entry name" value="ABC TRANSPORTER ATP-BINDING PROTEIN"/>
    <property type="match status" value="1"/>
</dbReference>
<dbReference type="InterPro" id="IPR003593">
    <property type="entry name" value="AAA+_ATPase"/>
</dbReference>
<dbReference type="Proteomes" id="UP000245380">
    <property type="component" value="Unassembled WGS sequence"/>
</dbReference>
<evidence type="ECO:0000259" key="6">
    <source>
        <dbReference type="PROSITE" id="PS50893"/>
    </source>
</evidence>
<evidence type="ECO:0000313" key="8">
    <source>
        <dbReference type="Proteomes" id="UP000245380"/>
    </source>
</evidence>
<protein>
    <recommendedName>
        <fullName evidence="6">ABC transporter domain-containing protein</fullName>
    </recommendedName>
</protein>
<dbReference type="InterPro" id="IPR003439">
    <property type="entry name" value="ABC_transporter-like_ATP-bd"/>
</dbReference>
<dbReference type="GO" id="GO:0015658">
    <property type="term" value="F:branched-chain amino acid transmembrane transporter activity"/>
    <property type="evidence" value="ECO:0007669"/>
    <property type="project" value="TreeGrafter"/>
</dbReference>
<accession>A0A2U3D8E9</accession>
<dbReference type="PROSITE" id="PS50893">
    <property type="entry name" value="ABC_TRANSPORTER_2"/>
    <property type="match status" value="1"/>
</dbReference>
<dbReference type="AlphaFoldDB" id="A0A2U3D8E9"/>
<evidence type="ECO:0000256" key="3">
    <source>
        <dbReference type="ARBA" id="ARBA00022741"/>
    </source>
</evidence>
<dbReference type="EMBL" id="MPDK01000011">
    <property type="protein sequence ID" value="PWI57558.1"/>
    <property type="molecule type" value="Genomic_DNA"/>
</dbReference>
<dbReference type="InterPro" id="IPR017871">
    <property type="entry name" value="ABC_transporter-like_CS"/>
</dbReference>
<evidence type="ECO:0000256" key="4">
    <source>
        <dbReference type="ARBA" id="ARBA00022840"/>
    </source>
</evidence>
<proteinExistence type="inferred from homology"/>
<dbReference type="OrthoDB" id="9776369at2"/>
<keyword evidence="3" id="KW-0547">Nucleotide-binding</keyword>
<dbReference type="Pfam" id="PF00005">
    <property type="entry name" value="ABC_tran"/>
    <property type="match status" value="1"/>
</dbReference>
<dbReference type="Gene3D" id="3.40.50.300">
    <property type="entry name" value="P-loop containing nucleotide triphosphate hydrolases"/>
    <property type="match status" value="1"/>
</dbReference>
<evidence type="ECO:0000256" key="2">
    <source>
        <dbReference type="ARBA" id="ARBA00022448"/>
    </source>
</evidence>